<dbReference type="RefSeq" id="WP_306041828.1">
    <property type="nucleotide sequence ID" value="NZ_CP132309.1"/>
</dbReference>
<organism evidence="1 2">
    <name type="scientific">Shinella sumterensis</name>
    <dbReference type="NCBI Taxonomy" id="1967501"/>
    <lineage>
        <taxon>Bacteria</taxon>
        <taxon>Pseudomonadati</taxon>
        <taxon>Pseudomonadota</taxon>
        <taxon>Alphaproteobacteria</taxon>
        <taxon>Hyphomicrobiales</taxon>
        <taxon>Rhizobiaceae</taxon>
        <taxon>Shinella</taxon>
    </lineage>
</organism>
<sequence length="102" mass="11226">MRIVVEKSNLAGAVNWLRQNDEAFTQLDDDAATEKLTSFVQRKFRDLSIEDADTDKVHEIVWRGVMGVVAGGGARHLANDQREVILYIGASAGGNRGLIELD</sequence>
<dbReference type="EMBL" id="CP132309">
    <property type="protein sequence ID" value="WLS01382.1"/>
    <property type="molecule type" value="Genomic_DNA"/>
</dbReference>
<gene>
    <name evidence="1" type="ORF">Q9313_28710</name>
</gene>
<keyword evidence="2" id="KW-1185">Reference proteome</keyword>
<keyword evidence="1" id="KW-0614">Plasmid</keyword>
<evidence type="ECO:0000313" key="2">
    <source>
        <dbReference type="Proteomes" id="UP001234585"/>
    </source>
</evidence>
<proteinExistence type="predicted"/>
<reference evidence="1 2" key="1">
    <citation type="submission" date="2023-08" db="EMBL/GenBank/DDBJ databases">
        <title>Pathogen: clinical or host-associated sample.</title>
        <authorList>
            <person name="Hergert J."/>
            <person name="Casey R."/>
            <person name="Wagner J."/>
            <person name="Young E.L."/>
            <person name="Oakeson K.F."/>
        </authorList>
    </citation>
    <scope>NUCLEOTIDE SEQUENCE [LARGE SCALE GENOMIC DNA]</scope>
    <source>
        <strain evidence="1 2">1760953</strain>
        <plasmid evidence="1 2">unnamed7</plasmid>
    </source>
</reference>
<protein>
    <submittedName>
        <fullName evidence="1">Uncharacterized protein</fullName>
    </submittedName>
</protein>
<geneLocation type="plasmid" evidence="1 2">
    <name>unnamed7</name>
</geneLocation>
<accession>A0AA50CW51</accession>
<dbReference type="AlphaFoldDB" id="A0AA50CW51"/>
<name>A0AA50CW51_9HYPH</name>
<dbReference type="Proteomes" id="UP001234585">
    <property type="component" value="Plasmid unnamed7"/>
</dbReference>
<evidence type="ECO:0000313" key="1">
    <source>
        <dbReference type="EMBL" id="WLS01382.1"/>
    </source>
</evidence>